<comment type="similarity">
    <text evidence="1">Belongs to the lin-52 family.</text>
</comment>
<dbReference type="EMBL" id="GFDF01010697">
    <property type="protein sequence ID" value="JAV03387.1"/>
    <property type="molecule type" value="Transcribed_RNA"/>
</dbReference>
<evidence type="ECO:0000256" key="1">
    <source>
        <dbReference type="ARBA" id="ARBA00005456"/>
    </source>
</evidence>
<dbReference type="PANTHER" id="PTHR31489">
    <property type="entry name" value="LIN52 FAMILY MEMBER"/>
    <property type="match status" value="1"/>
</dbReference>
<evidence type="ECO:0000256" key="2">
    <source>
        <dbReference type="SAM" id="MobiDB-lite"/>
    </source>
</evidence>
<reference evidence="3" key="1">
    <citation type="submission" date="2016-12" db="EMBL/GenBank/DDBJ databases">
        <title>An insight into the sialome and mialome of the sand fly, Nyssomyia neivai.</title>
        <authorList>
            <person name="Sebastian V."/>
            <person name="Goulart T.M."/>
            <person name="Oliveira W."/>
            <person name="Calvo E."/>
            <person name="Oliveira L.F."/>
            <person name="Pinto M.C."/>
            <person name="Rosselino A.M."/>
            <person name="Ribeiro J.M."/>
        </authorList>
    </citation>
    <scope>NUCLEOTIDE SEQUENCE</scope>
</reference>
<dbReference type="GO" id="GO:0006355">
    <property type="term" value="P:regulation of DNA-templated transcription"/>
    <property type="evidence" value="ECO:0007669"/>
    <property type="project" value="InterPro"/>
</dbReference>
<protein>
    <submittedName>
        <fullName evidence="3">Putative retinal tissue protein</fullName>
    </submittedName>
</protein>
<accession>A0A1L8DAJ4</accession>
<organism evidence="3">
    <name type="scientific">Nyssomyia neivai</name>
    <dbReference type="NCBI Taxonomy" id="330878"/>
    <lineage>
        <taxon>Eukaryota</taxon>
        <taxon>Metazoa</taxon>
        <taxon>Ecdysozoa</taxon>
        <taxon>Arthropoda</taxon>
        <taxon>Hexapoda</taxon>
        <taxon>Insecta</taxon>
        <taxon>Pterygota</taxon>
        <taxon>Neoptera</taxon>
        <taxon>Endopterygota</taxon>
        <taxon>Diptera</taxon>
        <taxon>Nematocera</taxon>
        <taxon>Psychodoidea</taxon>
        <taxon>Psychodidae</taxon>
        <taxon>Nyssomyia</taxon>
    </lineage>
</organism>
<dbReference type="InterPro" id="IPR018737">
    <property type="entry name" value="DREAM_LIN52"/>
</dbReference>
<proteinExistence type="inferred from homology"/>
<dbReference type="Pfam" id="PF10044">
    <property type="entry name" value="LIN52"/>
    <property type="match status" value="1"/>
</dbReference>
<feature type="region of interest" description="Disordered" evidence="2">
    <location>
        <begin position="1"/>
        <end position="39"/>
    </location>
</feature>
<dbReference type="AlphaFoldDB" id="A0A1L8DAJ4"/>
<sequence>MSSDEENSVNSKEGKTDEYDDLMSMENLEGNSPELWPEKIPGVADFISSKNSRGSPTPPRGLTSEDIAAMHKLGEFTPTALAMDLKKIYDQAYQLGVQEAKEMTRGKYLNIFGHDMKPVQATPQRKSSTSSE</sequence>
<dbReference type="GO" id="GO:0070176">
    <property type="term" value="C:DRM complex"/>
    <property type="evidence" value="ECO:0007669"/>
    <property type="project" value="InterPro"/>
</dbReference>
<evidence type="ECO:0000313" key="3">
    <source>
        <dbReference type="EMBL" id="JAV03387.1"/>
    </source>
</evidence>
<dbReference type="PANTHER" id="PTHR31489:SF2">
    <property type="entry name" value="PROTEIN LIN-52 HOMOLOG"/>
    <property type="match status" value="1"/>
</dbReference>
<name>A0A1L8DAJ4_9DIPT</name>